<feature type="transmembrane region" description="Helical" evidence="6">
    <location>
        <begin position="433"/>
        <end position="453"/>
    </location>
</feature>
<evidence type="ECO:0000259" key="8">
    <source>
        <dbReference type="Pfam" id="PF23262"/>
    </source>
</evidence>
<feature type="transmembrane region" description="Helical" evidence="6">
    <location>
        <begin position="474"/>
        <end position="493"/>
    </location>
</feature>
<dbReference type="InterPro" id="IPR036259">
    <property type="entry name" value="MFS_trans_sf"/>
</dbReference>
<keyword evidence="2 6" id="KW-0812">Transmembrane</keyword>
<evidence type="ECO:0000256" key="1">
    <source>
        <dbReference type="ARBA" id="ARBA00004141"/>
    </source>
</evidence>
<feature type="transmembrane region" description="Helical" evidence="6">
    <location>
        <begin position="264"/>
        <end position="281"/>
    </location>
</feature>
<evidence type="ECO:0000256" key="4">
    <source>
        <dbReference type="ARBA" id="ARBA00023136"/>
    </source>
</evidence>
<evidence type="ECO:0000313" key="9">
    <source>
        <dbReference type="EMBL" id="KAH7286326.1"/>
    </source>
</evidence>
<feature type="region of interest" description="Disordered" evidence="5">
    <location>
        <begin position="348"/>
        <end position="369"/>
    </location>
</feature>
<dbReference type="OrthoDB" id="410267at2759"/>
<dbReference type="EMBL" id="CM035437">
    <property type="protein sequence ID" value="KAH7286326.1"/>
    <property type="molecule type" value="Genomic_DNA"/>
</dbReference>
<feature type="transmembrane region" description="Helical" evidence="6">
    <location>
        <begin position="190"/>
        <end position="210"/>
    </location>
</feature>
<comment type="subcellular location">
    <subcellularLocation>
        <location evidence="1">Membrane</location>
        <topology evidence="1">Multi-pass membrane protein</topology>
    </subcellularLocation>
</comment>
<feature type="region of interest" description="Disordered" evidence="5">
    <location>
        <begin position="315"/>
        <end position="335"/>
    </location>
</feature>
<gene>
    <name evidence="9" type="ORF">KP509_32G001200</name>
</gene>
<dbReference type="Pfam" id="PF23262">
    <property type="entry name" value="NFD4_C"/>
    <property type="match status" value="1"/>
</dbReference>
<feature type="transmembrane region" description="Helical" evidence="6">
    <location>
        <begin position="579"/>
        <end position="599"/>
    </location>
</feature>
<feature type="transmembrane region" description="Helical" evidence="6">
    <location>
        <begin position="125"/>
        <end position="148"/>
    </location>
</feature>
<evidence type="ECO:0000313" key="10">
    <source>
        <dbReference type="Proteomes" id="UP000825935"/>
    </source>
</evidence>
<evidence type="ECO:0000259" key="7">
    <source>
        <dbReference type="Pfam" id="PF06813"/>
    </source>
</evidence>
<feature type="transmembrane region" description="Helical" evidence="6">
    <location>
        <begin position="231"/>
        <end position="252"/>
    </location>
</feature>
<dbReference type="InterPro" id="IPR056555">
    <property type="entry name" value="NFD4_C"/>
</dbReference>
<keyword evidence="4 6" id="KW-0472">Membrane</keyword>
<feature type="transmembrane region" description="Helical" evidence="6">
    <location>
        <begin position="160"/>
        <end position="178"/>
    </location>
</feature>
<dbReference type="SUPFAM" id="SSF103473">
    <property type="entry name" value="MFS general substrate transporter"/>
    <property type="match status" value="2"/>
</dbReference>
<evidence type="ECO:0000256" key="2">
    <source>
        <dbReference type="ARBA" id="ARBA00022692"/>
    </source>
</evidence>
<evidence type="ECO:0000256" key="6">
    <source>
        <dbReference type="SAM" id="Phobius"/>
    </source>
</evidence>
<dbReference type="Gene3D" id="1.20.1250.20">
    <property type="entry name" value="MFS general substrate transporter like domains"/>
    <property type="match status" value="1"/>
</dbReference>
<protein>
    <recommendedName>
        <fullName evidence="11">Nodulin-like domain-containing protein</fullName>
    </recommendedName>
</protein>
<evidence type="ECO:0008006" key="11">
    <source>
        <dbReference type="Google" id="ProtNLM"/>
    </source>
</evidence>
<feature type="transmembrane region" description="Helical" evidence="6">
    <location>
        <begin position="499"/>
        <end position="521"/>
    </location>
</feature>
<feature type="transmembrane region" description="Helical" evidence="6">
    <location>
        <begin position="28"/>
        <end position="50"/>
    </location>
</feature>
<keyword evidence="10" id="KW-1185">Reference proteome</keyword>
<keyword evidence="3 6" id="KW-1133">Transmembrane helix</keyword>
<sequence length="619" mass="68582">MGQEDNELGLNAPFMGKEFLKRFVRGKWIIVVASFYIKFFGGPNYVFGLYSIPIKASMKYNQKTIDTLSFFKDLGQNMGIFAGLLSEYMPAWVVLTLGATLNLAGYMMIWLSVTHRIPHPPLWQMYLFMCVAANAHPFMNTPVIVTCLNNFPHCRGTIIGFIRGFAGLSGAIFTQLYYSLYNVNGNNTQNVLLLLAWLPGCTCLFFMFFIKPFRGCTDFSEEDAQKQERHFLLFLYIALILATFLILVTVIQSRATLSFSTHKVIASIVLILLASNIVIAIKAEVEDGHQKFEHEKDDNHLIIAAMNMATIRKVTQDERLPDPKEASEPGKMDKLNHQDMQKLVADAQTTPKSKGAGEHENSYKETPSSSPLRLYLSRLREAFAMRGTKIGEDFTVPEALTKLDLWILLFATMCGQGGALAAIGNIGQIGESFGYTSGSISALVSLMNIWIFLGRLFAGFASEKLMKKQGTPRPIVLTLSILVGCVGHLLIAMPKAGSLYGASMIVGLSFGMQGTLFSAILSELFGLKHYATLFNVGSLAGPLGSYILNVRVAGHFYDQQTAQQGDDGTCTGSHCFDRAFFIIASVSFLGGLISVFLVSRTLSFYKHRMRAPSEKEERR</sequence>
<dbReference type="Pfam" id="PF06813">
    <property type="entry name" value="Nodulin-like"/>
    <property type="match status" value="1"/>
</dbReference>
<feature type="transmembrane region" description="Helical" evidence="6">
    <location>
        <begin position="405"/>
        <end position="427"/>
    </location>
</feature>
<dbReference type="AlphaFoldDB" id="A0A8T2QR49"/>
<dbReference type="GO" id="GO:0016020">
    <property type="term" value="C:membrane"/>
    <property type="evidence" value="ECO:0007669"/>
    <property type="project" value="UniProtKB-SubCell"/>
</dbReference>
<dbReference type="InterPro" id="IPR010658">
    <property type="entry name" value="Nodulin-like"/>
</dbReference>
<dbReference type="PANTHER" id="PTHR21576:SF84">
    <property type="entry name" value="FAMILY PROTEIN, PUTATIVE, EXPRESSED-RELATED"/>
    <property type="match status" value="1"/>
</dbReference>
<dbReference type="Proteomes" id="UP000825935">
    <property type="component" value="Chromosome 32"/>
</dbReference>
<name>A0A8T2QR49_CERRI</name>
<feature type="transmembrane region" description="Helical" evidence="6">
    <location>
        <begin position="530"/>
        <end position="548"/>
    </location>
</feature>
<reference evidence="9" key="1">
    <citation type="submission" date="2021-08" db="EMBL/GenBank/DDBJ databases">
        <title>WGS assembly of Ceratopteris richardii.</title>
        <authorList>
            <person name="Marchant D.B."/>
            <person name="Chen G."/>
            <person name="Jenkins J."/>
            <person name="Shu S."/>
            <person name="Leebens-Mack J."/>
            <person name="Grimwood J."/>
            <person name="Schmutz J."/>
            <person name="Soltis P."/>
            <person name="Soltis D."/>
            <person name="Chen Z.-H."/>
        </authorList>
    </citation>
    <scope>NUCLEOTIDE SEQUENCE</scope>
    <source>
        <strain evidence="9">Whitten #5841</strain>
        <tissue evidence="9">Leaf</tissue>
    </source>
</reference>
<dbReference type="PANTHER" id="PTHR21576">
    <property type="entry name" value="UNCHARACTERIZED NODULIN-LIKE PROTEIN"/>
    <property type="match status" value="1"/>
</dbReference>
<proteinExistence type="predicted"/>
<organism evidence="9 10">
    <name type="scientific">Ceratopteris richardii</name>
    <name type="common">Triangle waterfern</name>
    <dbReference type="NCBI Taxonomy" id="49495"/>
    <lineage>
        <taxon>Eukaryota</taxon>
        <taxon>Viridiplantae</taxon>
        <taxon>Streptophyta</taxon>
        <taxon>Embryophyta</taxon>
        <taxon>Tracheophyta</taxon>
        <taxon>Polypodiopsida</taxon>
        <taxon>Polypodiidae</taxon>
        <taxon>Polypodiales</taxon>
        <taxon>Pteridineae</taxon>
        <taxon>Pteridaceae</taxon>
        <taxon>Parkerioideae</taxon>
        <taxon>Ceratopteris</taxon>
    </lineage>
</organism>
<feature type="transmembrane region" description="Helical" evidence="6">
    <location>
        <begin position="91"/>
        <end position="113"/>
    </location>
</feature>
<feature type="domain" description="Nodulin-like" evidence="7">
    <location>
        <begin position="27"/>
        <end position="281"/>
    </location>
</feature>
<evidence type="ECO:0000256" key="5">
    <source>
        <dbReference type="SAM" id="MobiDB-lite"/>
    </source>
</evidence>
<comment type="caution">
    <text evidence="9">The sequence shown here is derived from an EMBL/GenBank/DDBJ whole genome shotgun (WGS) entry which is preliminary data.</text>
</comment>
<feature type="domain" description="NFD4 C-terminal" evidence="8">
    <location>
        <begin position="392"/>
        <end position="605"/>
    </location>
</feature>
<evidence type="ECO:0000256" key="3">
    <source>
        <dbReference type="ARBA" id="ARBA00022989"/>
    </source>
</evidence>
<accession>A0A8T2QR49</accession>